<evidence type="ECO:0000313" key="4">
    <source>
        <dbReference type="Proteomes" id="UP000636187"/>
    </source>
</evidence>
<dbReference type="Pfam" id="PF00353">
    <property type="entry name" value="HemolysinCabind"/>
    <property type="match status" value="3"/>
</dbReference>
<protein>
    <submittedName>
        <fullName evidence="3">Calcium-binding protein</fullName>
    </submittedName>
</protein>
<dbReference type="Gene3D" id="2.150.10.10">
    <property type="entry name" value="Serralysin-like metalloprotease, C-terminal"/>
    <property type="match status" value="2"/>
</dbReference>
<accession>A0ABR8HYM1</accession>
<dbReference type="InterPro" id="IPR018511">
    <property type="entry name" value="Hemolysin-typ_Ca-bd_CS"/>
</dbReference>
<dbReference type="PRINTS" id="PR00313">
    <property type="entry name" value="CABNDNGRPT"/>
</dbReference>
<name>A0ABR8HYM1_9CHRO</name>
<dbReference type="InterPro" id="IPR050557">
    <property type="entry name" value="RTX_toxin/Mannuronan_C5-epim"/>
</dbReference>
<dbReference type="EMBL" id="JACJSW010000216">
    <property type="protein sequence ID" value="MBD2624248.1"/>
    <property type="molecule type" value="Genomic_DNA"/>
</dbReference>
<comment type="caution">
    <text evidence="3">The sequence shown here is derived from an EMBL/GenBank/DDBJ whole genome shotgun (WGS) entry which is preliminary data.</text>
</comment>
<dbReference type="RefSeq" id="WP_190723234.1">
    <property type="nucleotide sequence ID" value="NZ_JACJSW010000216.1"/>
</dbReference>
<comment type="subcellular location">
    <subcellularLocation>
        <location evidence="1">Secreted</location>
    </subcellularLocation>
</comment>
<keyword evidence="4" id="KW-1185">Reference proteome</keyword>
<keyword evidence="2" id="KW-0964">Secreted</keyword>
<organism evidence="3 4">
    <name type="scientific">Microcystis flos-aquae FACHB-1344</name>
    <dbReference type="NCBI Taxonomy" id="2692899"/>
    <lineage>
        <taxon>Bacteria</taxon>
        <taxon>Bacillati</taxon>
        <taxon>Cyanobacteriota</taxon>
        <taxon>Cyanophyceae</taxon>
        <taxon>Oscillatoriophycideae</taxon>
        <taxon>Chroococcales</taxon>
        <taxon>Microcystaceae</taxon>
        <taxon>Microcystis</taxon>
    </lineage>
</organism>
<evidence type="ECO:0000256" key="1">
    <source>
        <dbReference type="ARBA" id="ARBA00004613"/>
    </source>
</evidence>
<evidence type="ECO:0000256" key="2">
    <source>
        <dbReference type="ARBA" id="ARBA00022525"/>
    </source>
</evidence>
<dbReference type="PANTHER" id="PTHR38340:SF1">
    <property type="entry name" value="S-LAYER PROTEIN"/>
    <property type="match status" value="1"/>
</dbReference>
<dbReference type="PROSITE" id="PS00330">
    <property type="entry name" value="HEMOLYSIN_CALCIUM"/>
    <property type="match status" value="2"/>
</dbReference>
<dbReference type="InterPro" id="IPR001343">
    <property type="entry name" value="Hemolysn_Ca-bd"/>
</dbReference>
<dbReference type="SUPFAM" id="SSF51120">
    <property type="entry name" value="beta-Roll"/>
    <property type="match status" value="2"/>
</dbReference>
<gene>
    <name evidence="3" type="ORF">H6G48_22320</name>
</gene>
<evidence type="ECO:0000313" key="3">
    <source>
        <dbReference type="EMBL" id="MBD2624248.1"/>
    </source>
</evidence>
<dbReference type="PANTHER" id="PTHR38340">
    <property type="entry name" value="S-LAYER PROTEIN"/>
    <property type="match status" value="1"/>
</dbReference>
<dbReference type="Proteomes" id="UP000636187">
    <property type="component" value="Unassembled WGS sequence"/>
</dbReference>
<reference evidence="3 4" key="1">
    <citation type="journal article" date="2020" name="ISME J.">
        <title>Comparative genomics reveals insights into cyanobacterial evolution and habitat adaptation.</title>
        <authorList>
            <person name="Chen M.Y."/>
            <person name="Teng W.K."/>
            <person name="Zhao L."/>
            <person name="Hu C.X."/>
            <person name="Zhou Y.K."/>
            <person name="Han B.P."/>
            <person name="Song L.R."/>
            <person name="Shu W.S."/>
        </authorList>
    </citation>
    <scope>NUCLEOTIDE SEQUENCE [LARGE SCALE GENOMIC DNA]</scope>
    <source>
        <strain evidence="3 4">FACHB-1344</strain>
    </source>
</reference>
<sequence length="216" mass="23376">MTYYYEGTSTSNYLNYTGSDNLIANGYGGNDTIYGNTNNDRIDGGAGNDYLNGWSGDDYLWGGSGHDYLYGWSGNDYIYGDSGIDVLLGGTGNDFLQGGDGDDFLQGEDGNDTLFGGSSFLNNSYIDRFLGGNGNDIFVVGTTTGNFYQGSGYAIIQDYDPLYDYIQVKGGSLSLRREDWAGSSALDTAIYQGSDLIGVVQDNTSIQLTSYYFNFV</sequence>
<dbReference type="InterPro" id="IPR011049">
    <property type="entry name" value="Serralysin-like_metalloprot_C"/>
</dbReference>
<proteinExistence type="predicted"/>